<sequence length="478" mass="53222">MPRFPRTGLVLAMLFSAATAQGQQDEPLVLDPDVSFDPSVDFGFDDDIFAAAFDEEEQSATEAWFEDFTIRISQSTSGQINNHSIDLGAFGKFPKPADLETNRLQFNVRYQNPIAPGWLIQGSMWYRVYWNQDYEYTTNQDSIDTEGQLNDLFIQRSSGAHSFKLGRQTVVWGETVGNSVLDIINNSEFRDFTIIDIEDARLSQAMLVWDFFSTDNSSSLSTFVNLYPEFNPAPVRGSPLFFDPGFNLPDYSRDGKILLEAGTQWKKSFEGSDIAVMAAYLYENQLRYDPPLPGSADARPDINDFLLLGFSANRAIGKLLLNFDMAFSHNILADSFAFPGTSSLSTPVNLRKDQIGTSFGFEYAIDNEQNVSLGIQAQTLLDAEEGLQPGQTLTNDGVFGSWLVRYSNAMRNGDLTLSATLQGDLAAESLLVFLGVDYTLDDNWSLSSQFISITAKSGSFLTVFDEDIRLGMTLTYSF</sequence>
<evidence type="ECO:0008006" key="4">
    <source>
        <dbReference type="Google" id="ProtNLM"/>
    </source>
</evidence>
<reference evidence="2 3" key="1">
    <citation type="submission" date="2019-02" db="EMBL/GenBank/DDBJ databases">
        <title>Prokaryotic population dynamics and viral predation in marine succession experiment using metagenomics: the confinement effect.</title>
        <authorList>
            <person name="Haro-Moreno J.M."/>
            <person name="Rodriguez-Valera F."/>
            <person name="Lopez-Perez M."/>
        </authorList>
    </citation>
    <scope>NUCLEOTIDE SEQUENCE [LARGE SCALE GENOMIC DNA]</scope>
    <source>
        <strain evidence="2">MED-G158</strain>
    </source>
</reference>
<evidence type="ECO:0000256" key="1">
    <source>
        <dbReference type="SAM" id="SignalP"/>
    </source>
</evidence>
<protein>
    <recommendedName>
        <fullName evidence="4">DUF1302 family protein</fullName>
    </recommendedName>
</protein>
<gene>
    <name evidence="2" type="ORF">EVA69_06915</name>
</gene>
<dbReference type="EMBL" id="SHAH01000135">
    <property type="protein sequence ID" value="RZO73102.1"/>
    <property type="molecule type" value="Genomic_DNA"/>
</dbReference>
<comment type="caution">
    <text evidence="2">The sequence shown here is derived from an EMBL/GenBank/DDBJ whole genome shotgun (WGS) entry which is preliminary data.</text>
</comment>
<dbReference type="AlphaFoldDB" id="A0A520RSA4"/>
<dbReference type="Proteomes" id="UP000320404">
    <property type="component" value="Unassembled WGS sequence"/>
</dbReference>
<keyword evidence="1" id="KW-0732">Signal</keyword>
<feature type="signal peptide" evidence="1">
    <location>
        <begin position="1"/>
        <end position="20"/>
    </location>
</feature>
<dbReference type="Pfam" id="PF06980">
    <property type="entry name" value="DUF1302"/>
    <property type="match status" value="1"/>
</dbReference>
<evidence type="ECO:0000313" key="3">
    <source>
        <dbReference type="Proteomes" id="UP000320404"/>
    </source>
</evidence>
<evidence type="ECO:0000313" key="2">
    <source>
        <dbReference type="EMBL" id="RZO73102.1"/>
    </source>
</evidence>
<proteinExistence type="predicted"/>
<organism evidence="2 3">
    <name type="scientific">OM182 bacterium</name>
    <dbReference type="NCBI Taxonomy" id="2510334"/>
    <lineage>
        <taxon>Bacteria</taxon>
        <taxon>Pseudomonadati</taxon>
        <taxon>Pseudomonadota</taxon>
        <taxon>Gammaproteobacteria</taxon>
        <taxon>OMG group</taxon>
        <taxon>OM182 clade</taxon>
    </lineage>
</organism>
<dbReference type="InterPro" id="IPR010727">
    <property type="entry name" value="DUF1302"/>
</dbReference>
<accession>A0A520RSA4</accession>
<name>A0A520RSA4_9GAMM</name>
<feature type="chain" id="PRO_5021743950" description="DUF1302 family protein" evidence="1">
    <location>
        <begin position="21"/>
        <end position="478"/>
    </location>
</feature>